<name>A0A0K2GEA4_NITMO</name>
<evidence type="ECO:0000313" key="2">
    <source>
        <dbReference type="Proteomes" id="UP000069205"/>
    </source>
</evidence>
<dbReference type="PATRIC" id="fig|42253.5.peg.2464"/>
<protein>
    <submittedName>
        <fullName evidence="1">Uncharacterized protein</fullName>
    </submittedName>
</protein>
<organism evidence="1 2">
    <name type="scientific">Nitrospira moscoviensis</name>
    <dbReference type="NCBI Taxonomy" id="42253"/>
    <lineage>
        <taxon>Bacteria</taxon>
        <taxon>Pseudomonadati</taxon>
        <taxon>Nitrospirota</taxon>
        <taxon>Nitrospiria</taxon>
        <taxon>Nitrospirales</taxon>
        <taxon>Nitrospiraceae</taxon>
        <taxon>Nitrospira</taxon>
    </lineage>
</organism>
<evidence type="ECO:0000313" key="1">
    <source>
        <dbReference type="EMBL" id="ALA58912.1"/>
    </source>
</evidence>
<dbReference type="Proteomes" id="UP000069205">
    <property type="component" value="Chromosome"/>
</dbReference>
<gene>
    <name evidence="1" type="ORF">NITMOv2_2499</name>
</gene>
<dbReference type="STRING" id="42253.NITMOv2_2499"/>
<dbReference type="AlphaFoldDB" id="A0A0K2GEA4"/>
<dbReference type="RefSeq" id="WP_053380006.1">
    <property type="nucleotide sequence ID" value="NZ_CP011801.1"/>
</dbReference>
<accession>A0A0K2GEA4</accession>
<dbReference type="EMBL" id="CP011801">
    <property type="protein sequence ID" value="ALA58912.1"/>
    <property type="molecule type" value="Genomic_DNA"/>
</dbReference>
<dbReference type="KEGG" id="nmv:NITMOv2_2499"/>
<keyword evidence="2" id="KW-1185">Reference proteome</keyword>
<reference evidence="1 2" key="1">
    <citation type="journal article" date="2015" name="Proc. Natl. Acad. Sci. U.S.A.">
        <title>Expanded metabolic versatility of ubiquitous nitrite-oxidizing bacteria from the genus Nitrospira.</title>
        <authorList>
            <person name="Koch H."/>
            <person name="Lucker S."/>
            <person name="Albertsen M."/>
            <person name="Kitzinger K."/>
            <person name="Herbold C."/>
            <person name="Spieck E."/>
            <person name="Nielsen P.H."/>
            <person name="Wagner M."/>
            <person name="Daims H."/>
        </authorList>
    </citation>
    <scope>NUCLEOTIDE SEQUENCE [LARGE SCALE GENOMIC DNA]</scope>
    <source>
        <strain evidence="1 2">NSP M-1</strain>
    </source>
</reference>
<proteinExistence type="predicted"/>
<sequence length="74" mass="8804">MREKEPKALKDLKQIALDLRTFLRKRPALAESEQLAIENCLLMLQIEYARWRKETLEKPRRDRATNEDTHSPPC</sequence>